<name>A0A9W6CB42_9FIRM</name>
<dbReference type="PANTHER" id="PTHR10587:SF128">
    <property type="entry name" value="POLYSACCHARIDE DEACETYLASE PDAB-RELATED"/>
    <property type="match status" value="1"/>
</dbReference>
<protein>
    <submittedName>
        <fullName evidence="3">Deacetylase</fullName>
    </submittedName>
</protein>
<reference evidence="3 4" key="1">
    <citation type="journal article" date="2023" name="Int. J. Syst. Evol. Microbiol.">
        <title>Sellimonas catena sp. nov., isolated from human faeces.</title>
        <authorList>
            <person name="Hisatomi A."/>
            <person name="Ohkuma M."/>
            <person name="Sakamoto M."/>
        </authorList>
    </citation>
    <scope>NUCLEOTIDE SEQUENCE [LARGE SCALE GENOMIC DNA]</scope>
    <source>
        <strain evidence="3 4">12EGH17</strain>
    </source>
</reference>
<feature type="transmembrane region" description="Helical" evidence="1">
    <location>
        <begin position="12"/>
        <end position="29"/>
    </location>
</feature>
<evidence type="ECO:0000256" key="1">
    <source>
        <dbReference type="SAM" id="Phobius"/>
    </source>
</evidence>
<dbReference type="SUPFAM" id="SSF88713">
    <property type="entry name" value="Glycoside hydrolase/deacetylase"/>
    <property type="match status" value="1"/>
</dbReference>
<gene>
    <name evidence="3" type="ORF">Selli1_31190</name>
</gene>
<comment type="caution">
    <text evidence="3">The sequence shown here is derived from an EMBL/GenBank/DDBJ whole genome shotgun (WGS) entry which is preliminary data.</text>
</comment>
<dbReference type="GO" id="GO:0016810">
    <property type="term" value="F:hydrolase activity, acting on carbon-nitrogen (but not peptide) bonds"/>
    <property type="evidence" value="ECO:0007669"/>
    <property type="project" value="InterPro"/>
</dbReference>
<dbReference type="Pfam" id="PF01522">
    <property type="entry name" value="Polysacc_deac_1"/>
    <property type="match status" value="1"/>
</dbReference>
<evidence type="ECO:0000313" key="3">
    <source>
        <dbReference type="EMBL" id="GLG05945.1"/>
    </source>
</evidence>
<dbReference type="Gene3D" id="3.20.20.370">
    <property type="entry name" value="Glycoside hydrolase/deacetylase"/>
    <property type="match status" value="1"/>
</dbReference>
<organism evidence="3 4">
    <name type="scientific">Sellimonas catena</name>
    <dbReference type="NCBI Taxonomy" id="2994035"/>
    <lineage>
        <taxon>Bacteria</taxon>
        <taxon>Bacillati</taxon>
        <taxon>Bacillota</taxon>
        <taxon>Clostridia</taxon>
        <taxon>Lachnospirales</taxon>
        <taxon>Lachnospiraceae</taxon>
        <taxon>Sellimonas</taxon>
    </lineage>
</organism>
<proteinExistence type="predicted"/>
<dbReference type="EMBL" id="BSBO01000041">
    <property type="protein sequence ID" value="GLG05945.1"/>
    <property type="molecule type" value="Genomic_DNA"/>
</dbReference>
<dbReference type="PROSITE" id="PS51677">
    <property type="entry name" value="NODB"/>
    <property type="match status" value="1"/>
</dbReference>
<keyword evidence="4" id="KW-1185">Reference proteome</keyword>
<evidence type="ECO:0000259" key="2">
    <source>
        <dbReference type="PROSITE" id="PS51677"/>
    </source>
</evidence>
<feature type="domain" description="NodB homology" evidence="2">
    <location>
        <begin position="54"/>
        <end position="232"/>
    </location>
</feature>
<dbReference type="RefSeq" id="WP_171027984.1">
    <property type="nucleotide sequence ID" value="NZ_BSBO01000041.1"/>
</dbReference>
<dbReference type="PANTHER" id="PTHR10587">
    <property type="entry name" value="GLYCOSYL TRANSFERASE-RELATED"/>
    <property type="match status" value="1"/>
</dbReference>
<dbReference type="InterPro" id="IPR050248">
    <property type="entry name" value="Polysacc_deacetylase_ArnD"/>
</dbReference>
<dbReference type="AlphaFoldDB" id="A0A9W6CB42"/>
<evidence type="ECO:0000313" key="4">
    <source>
        <dbReference type="Proteomes" id="UP001145145"/>
    </source>
</evidence>
<keyword evidence="1" id="KW-1133">Transmembrane helix</keyword>
<accession>A0A9W6CB42</accession>
<dbReference type="Proteomes" id="UP001145145">
    <property type="component" value="Unassembled WGS sequence"/>
</dbReference>
<keyword evidence="1" id="KW-0472">Membrane</keyword>
<sequence length="256" mass="29274">MSFQKKAWKKYILFAAAACFLLSGGIWYVKEYTTVGNSVNGHEMPVCSVETDEKQAALTFETAWGDKKTGEILDILKEEKIRATFFVTAGWMREHPDLVGRMKAEGHDIGTMGVSHENLSEQTSAEIRAELQEAEHTAKEEGISMELFRPPYGRYSDTLIRTAAEEGFFTICWSIDSRDWKNYGKRSLIKEVVESEELRNGAIIRLNSEAKFTKDALKELIENIEEKSYEIVPVSEMILRDNYHMDVKGRQIPRMT</sequence>
<dbReference type="GO" id="GO:0005975">
    <property type="term" value="P:carbohydrate metabolic process"/>
    <property type="evidence" value="ECO:0007669"/>
    <property type="project" value="InterPro"/>
</dbReference>
<keyword evidence="1" id="KW-0812">Transmembrane</keyword>
<dbReference type="GO" id="GO:0016020">
    <property type="term" value="C:membrane"/>
    <property type="evidence" value="ECO:0007669"/>
    <property type="project" value="TreeGrafter"/>
</dbReference>
<dbReference type="InterPro" id="IPR011330">
    <property type="entry name" value="Glyco_hydro/deAcase_b/a-brl"/>
</dbReference>
<dbReference type="InterPro" id="IPR002509">
    <property type="entry name" value="NODB_dom"/>
</dbReference>